<evidence type="ECO:0000256" key="1">
    <source>
        <dbReference type="ARBA" id="ARBA00007447"/>
    </source>
</evidence>
<keyword evidence="2" id="KW-0732">Signal</keyword>
<dbReference type="Gene3D" id="2.40.70.10">
    <property type="entry name" value="Acid Proteases"/>
    <property type="match status" value="2"/>
</dbReference>
<evidence type="ECO:0000256" key="2">
    <source>
        <dbReference type="SAM" id="SignalP"/>
    </source>
</evidence>
<reference evidence="4 5" key="1">
    <citation type="submission" date="2024-01" db="EMBL/GenBank/DDBJ databases">
        <title>Complete genome of Cladobotryum mycophilum ATHUM6906.</title>
        <authorList>
            <person name="Christinaki A.C."/>
            <person name="Myridakis A.I."/>
            <person name="Kouvelis V.N."/>
        </authorList>
    </citation>
    <scope>NUCLEOTIDE SEQUENCE [LARGE SCALE GENOMIC DNA]</scope>
    <source>
        <strain evidence="4 5">ATHUM6906</strain>
    </source>
</reference>
<feature type="domain" description="Peptidase A1" evidence="3">
    <location>
        <begin position="42"/>
        <end position="364"/>
    </location>
</feature>
<dbReference type="Proteomes" id="UP001338125">
    <property type="component" value="Unassembled WGS sequence"/>
</dbReference>
<feature type="signal peptide" evidence="2">
    <location>
        <begin position="1"/>
        <end position="22"/>
    </location>
</feature>
<evidence type="ECO:0000313" key="4">
    <source>
        <dbReference type="EMBL" id="KAK5991554.1"/>
    </source>
</evidence>
<dbReference type="PRINTS" id="PR00792">
    <property type="entry name" value="PEPSIN"/>
</dbReference>
<evidence type="ECO:0000259" key="3">
    <source>
        <dbReference type="PROSITE" id="PS51767"/>
    </source>
</evidence>
<dbReference type="SUPFAM" id="SSF50630">
    <property type="entry name" value="Acid proteases"/>
    <property type="match status" value="1"/>
</dbReference>
<comment type="caution">
    <text evidence="4">The sequence shown here is derived from an EMBL/GenBank/DDBJ whole genome shotgun (WGS) entry which is preliminary data.</text>
</comment>
<sequence>MHLISSRSALLPWFLIPSLAAAALPVGVIEIPLQRIKNQSAYGVEIMLGNPPQKVITSADTGSPTYGFESPINTVCQQGLCSAYGTYNNLTSSTAEWLSGDYSNFLIDHGFGSFMNDTLRIGGVTLENMNFGVVEKNYASFPITGQQTAIFGLGAMCSTKACDTYPTVLQQLYEHGAISRRAFSVYLGPNNQNATGTILIGGIDRAKRQGPVFKRKVWDPTNPQANMQPNFINIIGMELQLSNGVNTPYTYPNETYALMDTGTPGWYMPQKMYGLVAQYFGIQNPNPNNDLVVDCKYRTPTKDSLAVDFGDGAKIAVPLHRIVTQLENGNCIVPIAPYGQLLGDPFLRGLYFTFDYDELTVEFAAVKYTDDCDIVKIE</sequence>
<dbReference type="PROSITE" id="PS51767">
    <property type="entry name" value="PEPTIDASE_A1"/>
    <property type="match status" value="1"/>
</dbReference>
<dbReference type="PANTHER" id="PTHR47966">
    <property type="entry name" value="BETA-SITE APP-CLEAVING ENZYME, ISOFORM A-RELATED"/>
    <property type="match status" value="1"/>
</dbReference>
<dbReference type="Pfam" id="PF00026">
    <property type="entry name" value="Asp"/>
    <property type="match status" value="1"/>
</dbReference>
<feature type="chain" id="PRO_5045596632" evidence="2">
    <location>
        <begin position="23"/>
        <end position="378"/>
    </location>
</feature>
<evidence type="ECO:0000313" key="5">
    <source>
        <dbReference type="Proteomes" id="UP001338125"/>
    </source>
</evidence>
<dbReference type="EMBL" id="JAVFKD010000014">
    <property type="protein sequence ID" value="KAK5991554.1"/>
    <property type="molecule type" value="Genomic_DNA"/>
</dbReference>
<dbReference type="InterPro" id="IPR033121">
    <property type="entry name" value="PEPTIDASE_A1"/>
</dbReference>
<dbReference type="InterPro" id="IPR001461">
    <property type="entry name" value="Aspartic_peptidase_A1"/>
</dbReference>
<comment type="similarity">
    <text evidence="1">Belongs to the peptidase A1 family.</text>
</comment>
<proteinExistence type="inferred from homology"/>
<accession>A0ABR0SHA3</accession>
<organism evidence="4 5">
    <name type="scientific">Cladobotryum mycophilum</name>
    <dbReference type="NCBI Taxonomy" id="491253"/>
    <lineage>
        <taxon>Eukaryota</taxon>
        <taxon>Fungi</taxon>
        <taxon>Dikarya</taxon>
        <taxon>Ascomycota</taxon>
        <taxon>Pezizomycotina</taxon>
        <taxon>Sordariomycetes</taxon>
        <taxon>Hypocreomycetidae</taxon>
        <taxon>Hypocreales</taxon>
        <taxon>Hypocreaceae</taxon>
        <taxon>Cladobotryum</taxon>
    </lineage>
</organism>
<gene>
    <name evidence="4" type="ORF">PT974_09838</name>
</gene>
<keyword evidence="5" id="KW-1185">Reference proteome</keyword>
<dbReference type="InterPro" id="IPR021109">
    <property type="entry name" value="Peptidase_aspartic_dom_sf"/>
</dbReference>
<name>A0ABR0SHA3_9HYPO</name>
<protein>
    <submittedName>
        <fullName evidence="4">Candidapepsin-like protein</fullName>
    </submittedName>
</protein>
<dbReference type="PANTHER" id="PTHR47966:SF51">
    <property type="entry name" value="BETA-SITE APP-CLEAVING ENZYME, ISOFORM A-RELATED"/>
    <property type="match status" value="1"/>
</dbReference>